<evidence type="ECO:0000256" key="5">
    <source>
        <dbReference type="ARBA" id="ARBA00023136"/>
    </source>
</evidence>
<organism evidence="7 8">
    <name type="scientific">Suilimivivens aceti</name>
    <dbReference type="NCBI Taxonomy" id="2981774"/>
    <lineage>
        <taxon>Bacteria</taxon>
        <taxon>Bacillati</taxon>
        <taxon>Bacillota</taxon>
        <taxon>Clostridia</taxon>
        <taxon>Lachnospirales</taxon>
        <taxon>Lachnospiraceae</taxon>
        <taxon>Suilimivivens</taxon>
    </lineage>
</organism>
<evidence type="ECO:0000256" key="2">
    <source>
        <dbReference type="ARBA" id="ARBA00022475"/>
    </source>
</evidence>
<dbReference type="EMBL" id="JAOQKJ010000002">
    <property type="protein sequence ID" value="MCU6743527.1"/>
    <property type="molecule type" value="Genomic_DNA"/>
</dbReference>
<proteinExistence type="predicted"/>
<feature type="transmembrane region" description="Helical" evidence="6">
    <location>
        <begin position="205"/>
        <end position="226"/>
    </location>
</feature>
<accession>A0ABT2SZX1</accession>
<feature type="transmembrane region" description="Helical" evidence="6">
    <location>
        <begin position="124"/>
        <end position="150"/>
    </location>
</feature>
<gene>
    <name evidence="7" type="ORF">OCV77_03240</name>
</gene>
<keyword evidence="3 6" id="KW-0812">Transmembrane</keyword>
<dbReference type="NCBIfam" id="TIGR00765">
    <property type="entry name" value="yihY_not_rbn"/>
    <property type="match status" value="1"/>
</dbReference>
<feature type="transmembrane region" description="Helical" evidence="6">
    <location>
        <begin position="232"/>
        <end position="256"/>
    </location>
</feature>
<dbReference type="PANTHER" id="PTHR30213">
    <property type="entry name" value="INNER MEMBRANE PROTEIN YHJD"/>
    <property type="match status" value="1"/>
</dbReference>
<sequence>MIRRLIFIGYDFSKHMGKKNISAFAASTAFFLFLSLIPMLMLLCALIPYTPLTEANLMTVVTAIAPDNMDALLTGMIAEVYDKSVGIISVTAIVTLWSAGKGMLAMMRGLNAINDVEETRNYILLRCVACLYTILTLILMLVSLIVMVFGNTLVSIIEGQIPQTSYLFDLLMNFRLLFTWCILTLFIALMYTYVPGGKYGFKMQLPGAAVAAVGWSVITFVFSIYVDEFNGFSAYGSLTTIIVLMLWLYACMYLVMTGAFLNRYFKPAFQFFVGKRRKEKAV</sequence>
<feature type="transmembrane region" description="Helical" evidence="6">
    <location>
        <begin position="21"/>
        <end position="49"/>
    </location>
</feature>
<keyword evidence="2" id="KW-1003">Cell membrane</keyword>
<dbReference type="RefSeq" id="WP_262573286.1">
    <property type="nucleotide sequence ID" value="NZ_JAOQKJ010000002.1"/>
</dbReference>
<evidence type="ECO:0000313" key="8">
    <source>
        <dbReference type="Proteomes" id="UP001652432"/>
    </source>
</evidence>
<evidence type="ECO:0000256" key="6">
    <source>
        <dbReference type="SAM" id="Phobius"/>
    </source>
</evidence>
<comment type="subcellular location">
    <subcellularLocation>
        <location evidence="1">Cell membrane</location>
        <topology evidence="1">Multi-pass membrane protein</topology>
    </subcellularLocation>
</comment>
<feature type="transmembrane region" description="Helical" evidence="6">
    <location>
        <begin position="170"/>
        <end position="193"/>
    </location>
</feature>
<dbReference type="PANTHER" id="PTHR30213:SF0">
    <property type="entry name" value="UPF0761 MEMBRANE PROTEIN YIHY"/>
    <property type="match status" value="1"/>
</dbReference>
<evidence type="ECO:0000313" key="7">
    <source>
        <dbReference type="EMBL" id="MCU6743527.1"/>
    </source>
</evidence>
<feature type="transmembrane region" description="Helical" evidence="6">
    <location>
        <begin position="85"/>
        <end position="104"/>
    </location>
</feature>
<name>A0ABT2SZX1_9FIRM</name>
<dbReference type="Proteomes" id="UP001652432">
    <property type="component" value="Unassembled WGS sequence"/>
</dbReference>
<keyword evidence="8" id="KW-1185">Reference proteome</keyword>
<dbReference type="PIRSF" id="PIRSF035875">
    <property type="entry name" value="RNase_BN"/>
    <property type="match status" value="1"/>
</dbReference>
<comment type="caution">
    <text evidence="7">The sequence shown here is derived from an EMBL/GenBank/DDBJ whole genome shotgun (WGS) entry which is preliminary data.</text>
</comment>
<keyword evidence="4 6" id="KW-1133">Transmembrane helix</keyword>
<keyword evidence="5 6" id="KW-0472">Membrane</keyword>
<dbReference type="Pfam" id="PF03631">
    <property type="entry name" value="Virul_fac_BrkB"/>
    <property type="match status" value="1"/>
</dbReference>
<dbReference type="InterPro" id="IPR017039">
    <property type="entry name" value="Virul_fac_BrkB"/>
</dbReference>
<evidence type="ECO:0000256" key="4">
    <source>
        <dbReference type="ARBA" id="ARBA00022989"/>
    </source>
</evidence>
<protein>
    <submittedName>
        <fullName evidence="7">YihY/virulence factor BrkB family protein</fullName>
    </submittedName>
</protein>
<reference evidence="7 8" key="1">
    <citation type="journal article" date="2021" name="ISME Commun">
        <title>Automated analysis of genomic sequences facilitates high-throughput and comprehensive description of bacteria.</title>
        <authorList>
            <person name="Hitch T.C.A."/>
        </authorList>
    </citation>
    <scope>NUCLEOTIDE SEQUENCE [LARGE SCALE GENOMIC DNA]</scope>
    <source>
        <strain evidence="7 8">Sanger_18</strain>
    </source>
</reference>
<evidence type="ECO:0000256" key="3">
    <source>
        <dbReference type="ARBA" id="ARBA00022692"/>
    </source>
</evidence>
<evidence type="ECO:0000256" key="1">
    <source>
        <dbReference type="ARBA" id="ARBA00004651"/>
    </source>
</evidence>